<dbReference type="Gene3D" id="1.10.357.10">
    <property type="entry name" value="Tetracycline Repressor, domain 2"/>
    <property type="match status" value="1"/>
</dbReference>
<evidence type="ECO:0000256" key="1">
    <source>
        <dbReference type="ARBA" id="ARBA00023015"/>
    </source>
</evidence>
<dbReference type="InterPro" id="IPR036271">
    <property type="entry name" value="Tet_transcr_reg_TetR-rel_C_sf"/>
</dbReference>
<keyword evidence="3" id="KW-0804">Transcription</keyword>
<gene>
    <name evidence="7" type="primary">slmA_3</name>
    <name evidence="7" type="ORF">DEAC_c28470</name>
</gene>
<proteinExistence type="predicted"/>
<dbReference type="RefSeq" id="WP_053006441.1">
    <property type="nucleotide sequence ID" value="NZ_LDZY01000009.1"/>
</dbReference>
<feature type="region of interest" description="Disordered" evidence="5">
    <location>
        <begin position="1"/>
        <end position="23"/>
    </location>
</feature>
<evidence type="ECO:0000259" key="6">
    <source>
        <dbReference type="PROSITE" id="PS50977"/>
    </source>
</evidence>
<dbReference type="Proteomes" id="UP000036356">
    <property type="component" value="Unassembled WGS sequence"/>
</dbReference>
<dbReference type="Pfam" id="PF21597">
    <property type="entry name" value="TetR_C_43"/>
    <property type="match status" value="1"/>
</dbReference>
<dbReference type="Pfam" id="PF00440">
    <property type="entry name" value="TetR_N"/>
    <property type="match status" value="1"/>
</dbReference>
<keyword evidence="2 4" id="KW-0238">DNA-binding</keyword>
<comment type="caution">
    <text evidence="7">The sequence shown here is derived from an EMBL/GenBank/DDBJ whole genome shotgun (WGS) entry which is preliminary data.</text>
</comment>
<dbReference type="SUPFAM" id="SSF46689">
    <property type="entry name" value="Homeodomain-like"/>
    <property type="match status" value="1"/>
</dbReference>
<dbReference type="EMBL" id="LDZY01000009">
    <property type="protein sequence ID" value="KLU65295.1"/>
    <property type="molecule type" value="Genomic_DNA"/>
</dbReference>
<accession>A0A0J1FP72</accession>
<feature type="DNA-binding region" description="H-T-H motif" evidence="4">
    <location>
        <begin position="56"/>
        <end position="75"/>
    </location>
</feature>
<protein>
    <submittedName>
        <fullName evidence="7">Nucleoid occlusion factor SlmA</fullName>
    </submittedName>
</protein>
<dbReference type="PRINTS" id="PR00455">
    <property type="entry name" value="HTHTETR"/>
</dbReference>
<dbReference type="InterPro" id="IPR001647">
    <property type="entry name" value="HTH_TetR"/>
</dbReference>
<evidence type="ECO:0000256" key="4">
    <source>
        <dbReference type="PROSITE-ProRule" id="PRU00335"/>
    </source>
</evidence>
<sequence length="213" mass="23594">MQKKENSMNQSANNQQTNADNFANNSKSLRADAKQNREQILEAAHKSFAQKGLSIPISEIASQAGVGIGTLYRHFPTKEALFEAVNISYKQQLTKKAKSLATHADPGKAFFDFFSSIIKDGFTNRALKEAFKSGAFNTRAANFGVIQDFHSAYATLLIRAQQAKAVREDIDVQDLGTLLIGLLRAIEQQGDATDINRFHRLLSIAIEGLRYKD</sequence>
<dbReference type="SUPFAM" id="SSF48498">
    <property type="entry name" value="Tetracyclin repressor-like, C-terminal domain"/>
    <property type="match status" value="1"/>
</dbReference>
<keyword evidence="8" id="KW-1185">Reference proteome</keyword>
<dbReference type="GO" id="GO:0003700">
    <property type="term" value="F:DNA-binding transcription factor activity"/>
    <property type="evidence" value="ECO:0007669"/>
    <property type="project" value="TreeGrafter"/>
</dbReference>
<evidence type="ECO:0000256" key="5">
    <source>
        <dbReference type="SAM" id="MobiDB-lite"/>
    </source>
</evidence>
<dbReference type="GO" id="GO:0000976">
    <property type="term" value="F:transcription cis-regulatory region binding"/>
    <property type="evidence" value="ECO:0007669"/>
    <property type="project" value="TreeGrafter"/>
</dbReference>
<dbReference type="PANTHER" id="PTHR30055">
    <property type="entry name" value="HTH-TYPE TRANSCRIPTIONAL REGULATOR RUTR"/>
    <property type="match status" value="1"/>
</dbReference>
<evidence type="ECO:0000313" key="8">
    <source>
        <dbReference type="Proteomes" id="UP000036356"/>
    </source>
</evidence>
<dbReference type="PANTHER" id="PTHR30055:SF234">
    <property type="entry name" value="HTH-TYPE TRANSCRIPTIONAL REGULATOR BETI"/>
    <property type="match status" value="1"/>
</dbReference>
<dbReference type="InterPro" id="IPR050109">
    <property type="entry name" value="HTH-type_TetR-like_transc_reg"/>
</dbReference>
<keyword evidence="1" id="KW-0805">Transcription regulation</keyword>
<dbReference type="InterPro" id="IPR009057">
    <property type="entry name" value="Homeodomain-like_sf"/>
</dbReference>
<organism evidence="7 8">
    <name type="scientific">Desulfosporosinus acididurans</name>
    <dbReference type="NCBI Taxonomy" id="476652"/>
    <lineage>
        <taxon>Bacteria</taxon>
        <taxon>Bacillati</taxon>
        <taxon>Bacillota</taxon>
        <taxon>Clostridia</taxon>
        <taxon>Eubacteriales</taxon>
        <taxon>Desulfitobacteriaceae</taxon>
        <taxon>Desulfosporosinus</taxon>
    </lineage>
</organism>
<name>A0A0J1FP72_9FIRM</name>
<dbReference type="PATRIC" id="fig|476652.3.peg.2993"/>
<evidence type="ECO:0000256" key="3">
    <source>
        <dbReference type="ARBA" id="ARBA00023163"/>
    </source>
</evidence>
<reference evidence="7 8" key="1">
    <citation type="submission" date="2015-06" db="EMBL/GenBank/DDBJ databases">
        <title>Draft genome of the moderately acidophilic sulfate reducer Candidatus Desulfosporosinus acididurans strain M1.</title>
        <authorList>
            <person name="Poehlein A."/>
            <person name="Petzsch P."/>
            <person name="Johnson B.D."/>
            <person name="Schloemann M."/>
            <person name="Daniel R."/>
            <person name="Muehling M."/>
        </authorList>
    </citation>
    <scope>NUCLEOTIDE SEQUENCE [LARGE SCALE GENOMIC DNA]</scope>
    <source>
        <strain evidence="7 8">M1</strain>
    </source>
</reference>
<evidence type="ECO:0000313" key="7">
    <source>
        <dbReference type="EMBL" id="KLU65295.1"/>
    </source>
</evidence>
<dbReference type="PROSITE" id="PS50977">
    <property type="entry name" value="HTH_TETR_2"/>
    <property type="match status" value="1"/>
</dbReference>
<dbReference type="InterPro" id="IPR049445">
    <property type="entry name" value="TetR_SbtR-like_C"/>
</dbReference>
<feature type="domain" description="HTH tetR-type" evidence="6">
    <location>
        <begin position="34"/>
        <end position="93"/>
    </location>
</feature>
<evidence type="ECO:0000256" key="2">
    <source>
        <dbReference type="ARBA" id="ARBA00023125"/>
    </source>
</evidence>
<dbReference type="AlphaFoldDB" id="A0A0J1FP72"/>
<dbReference type="STRING" id="476652.DEAC_c28470"/>
<feature type="compositionally biased region" description="Polar residues" evidence="5">
    <location>
        <begin position="7"/>
        <end position="23"/>
    </location>
</feature>